<name>A0ABZ0B9P9_9SPHN</name>
<comment type="catalytic activity">
    <reaction evidence="9">
        <text>a 5'-end NAD(+)-phospho-ribonucleoside in mRNA + H2O = a 5'-end phospho-adenosine-phospho-ribonucleoside in mRNA + beta-nicotinamide D-ribonucleotide + 2 H(+)</text>
        <dbReference type="Rhea" id="RHEA:60876"/>
        <dbReference type="Rhea" id="RHEA-COMP:15698"/>
        <dbReference type="Rhea" id="RHEA-COMP:15719"/>
        <dbReference type="ChEBI" id="CHEBI:14649"/>
        <dbReference type="ChEBI" id="CHEBI:15377"/>
        <dbReference type="ChEBI" id="CHEBI:15378"/>
        <dbReference type="ChEBI" id="CHEBI:144029"/>
        <dbReference type="ChEBI" id="CHEBI:144051"/>
    </reaction>
    <physiologicalReaction direction="left-to-right" evidence="9">
        <dbReference type="Rhea" id="RHEA:60877"/>
    </physiologicalReaction>
</comment>
<dbReference type="Pfam" id="PF00293">
    <property type="entry name" value="NUDIX"/>
    <property type="match status" value="1"/>
</dbReference>
<organism evidence="11 12">
    <name type="scientific">Stakelama saccharophila</name>
    <dbReference type="NCBI Taxonomy" id="3075605"/>
    <lineage>
        <taxon>Bacteria</taxon>
        <taxon>Pseudomonadati</taxon>
        <taxon>Pseudomonadota</taxon>
        <taxon>Alphaproteobacteria</taxon>
        <taxon>Sphingomonadales</taxon>
        <taxon>Sphingomonadaceae</taxon>
        <taxon>Stakelama</taxon>
    </lineage>
</organism>
<dbReference type="InterPro" id="IPR020084">
    <property type="entry name" value="NUDIX_hydrolase_CS"/>
</dbReference>
<accession>A0ABZ0B9P9</accession>
<evidence type="ECO:0000256" key="4">
    <source>
        <dbReference type="ARBA" id="ARBA00012381"/>
    </source>
</evidence>
<dbReference type="InterPro" id="IPR050241">
    <property type="entry name" value="NAD-cap_RNA_hydrolase_NudC"/>
</dbReference>
<sequence length="290" mass="31266">MRPPGFTGGTLDRADHLRQDPAALAGVRADARARLLRLDAAEPEVNEDGRLVWAPLSEAPDRAELMLLGLDGEARPHFAARLPDDPPAAGRSPALIAMLDAMRAEDAAHYAAARSLIDWHARHGFCANCGARTSPHRAGWARHCDGCGAEHFPRVDPVVIMIAEHDGRALLGRQPAWPQGRYSALAGFLEVGEAIEEAVAREIAEEAGVPVRGVRYVASQPWPFPSSLMIACIAEATDDTITVDENELESARWFTREDVRAALAGNPAAPFLPPPPYAIAHTLMHAWADG</sequence>
<evidence type="ECO:0000256" key="9">
    <source>
        <dbReference type="ARBA" id="ARBA00023679"/>
    </source>
</evidence>
<evidence type="ECO:0000256" key="3">
    <source>
        <dbReference type="ARBA" id="ARBA00009595"/>
    </source>
</evidence>
<protein>
    <recommendedName>
        <fullName evidence="4">NAD(+) diphosphatase</fullName>
        <ecNumber evidence="4">3.6.1.22</ecNumber>
    </recommendedName>
</protein>
<reference evidence="11 12" key="1">
    <citation type="submission" date="2023-09" db="EMBL/GenBank/DDBJ databases">
        <authorList>
            <person name="Rey-Velasco X."/>
        </authorList>
    </citation>
    <scope>NUCLEOTIDE SEQUENCE [LARGE SCALE GENOMIC DNA]</scope>
    <source>
        <strain evidence="11 12">W311</strain>
    </source>
</reference>
<dbReference type="Gene3D" id="3.90.79.20">
    <property type="match status" value="1"/>
</dbReference>
<dbReference type="PANTHER" id="PTHR42904:SF6">
    <property type="entry name" value="NAD-CAPPED RNA HYDROLASE NUDT12"/>
    <property type="match status" value="1"/>
</dbReference>
<dbReference type="Gene3D" id="3.90.79.10">
    <property type="entry name" value="Nucleoside Triphosphate Pyrophosphohydrolase"/>
    <property type="match status" value="1"/>
</dbReference>
<dbReference type="PANTHER" id="PTHR42904">
    <property type="entry name" value="NUDIX HYDROLASE, NUDC SUBFAMILY"/>
    <property type="match status" value="1"/>
</dbReference>
<dbReference type="InterPro" id="IPR000086">
    <property type="entry name" value="NUDIX_hydrolase_dom"/>
</dbReference>
<keyword evidence="6 11" id="KW-0378">Hydrolase</keyword>
<dbReference type="InterPro" id="IPR015797">
    <property type="entry name" value="NUDIX_hydrolase-like_dom_sf"/>
</dbReference>
<dbReference type="InterPro" id="IPR015376">
    <property type="entry name" value="Znr_NADH_PPase"/>
</dbReference>
<dbReference type="InterPro" id="IPR049734">
    <property type="entry name" value="NudC-like_C"/>
</dbReference>
<evidence type="ECO:0000256" key="6">
    <source>
        <dbReference type="ARBA" id="ARBA00022801"/>
    </source>
</evidence>
<keyword evidence="5" id="KW-0479">Metal-binding</keyword>
<evidence type="ECO:0000256" key="7">
    <source>
        <dbReference type="ARBA" id="ARBA00022842"/>
    </source>
</evidence>
<dbReference type="RefSeq" id="WP_313915899.1">
    <property type="nucleotide sequence ID" value="NZ_CP135076.1"/>
</dbReference>
<feature type="domain" description="Nudix hydrolase" evidence="10">
    <location>
        <begin position="153"/>
        <end position="276"/>
    </location>
</feature>
<dbReference type="PROSITE" id="PS51462">
    <property type="entry name" value="NUDIX"/>
    <property type="match status" value="1"/>
</dbReference>
<dbReference type="Pfam" id="PF09297">
    <property type="entry name" value="Zn_ribbon_NUD"/>
    <property type="match status" value="1"/>
</dbReference>
<keyword evidence="8" id="KW-0520">NAD</keyword>
<evidence type="ECO:0000256" key="5">
    <source>
        <dbReference type="ARBA" id="ARBA00022723"/>
    </source>
</evidence>
<dbReference type="PROSITE" id="PS00893">
    <property type="entry name" value="NUDIX_BOX"/>
    <property type="match status" value="1"/>
</dbReference>
<dbReference type="EMBL" id="CP135076">
    <property type="protein sequence ID" value="WNO53942.1"/>
    <property type="molecule type" value="Genomic_DNA"/>
</dbReference>
<dbReference type="SUPFAM" id="SSF55811">
    <property type="entry name" value="Nudix"/>
    <property type="match status" value="1"/>
</dbReference>
<evidence type="ECO:0000313" key="12">
    <source>
        <dbReference type="Proteomes" id="UP001302249"/>
    </source>
</evidence>
<dbReference type="GO" id="GO:0016787">
    <property type="term" value="F:hydrolase activity"/>
    <property type="evidence" value="ECO:0007669"/>
    <property type="project" value="UniProtKB-KW"/>
</dbReference>
<comment type="similarity">
    <text evidence="3">Belongs to the Nudix hydrolase family. NudC subfamily.</text>
</comment>
<dbReference type="CDD" id="cd03429">
    <property type="entry name" value="NUDIX_NADH_pyrophosphatase_Nudt13"/>
    <property type="match status" value="1"/>
</dbReference>
<keyword evidence="12" id="KW-1185">Reference proteome</keyword>
<comment type="cofactor">
    <cofactor evidence="1">
        <name>Mg(2+)</name>
        <dbReference type="ChEBI" id="CHEBI:18420"/>
    </cofactor>
</comment>
<dbReference type="EC" id="3.6.1.22" evidence="4"/>
<evidence type="ECO:0000256" key="8">
    <source>
        <dbReference type="ARBA" id="ARBA00023027"/>
    </source>
</evidence>
<proteinExistence type="inferred from homology"/>
<comment type="cofactor">
    <cofactor evidence="2">
        <name>Zn(2+)</name>
        <dbReference type="ChEBI" id="CHEBI:29105"/>
    </cofactor>
</comment>
<gene>
    <name evidence="11" type="primary">nudC</name>
    <name evidence="11" type="ORF">RPR59_01390</name>
</gene>
<evidence type="ECO:0000256" key="1">
    <source>
        <dbReference type="ARBA" id="ARBA00001946"/>
    </source>
</evidence>
<evidence type="ECO:0000256" key="2">
    <source>
        <dbReference type="ARBA" id="ARBA00001947"/>
    </source>
</evidence>
<keyword evidence="7" id="KW-0460">Magnesium</keyword>
<evidence type="ECO:0000313" key="11">
    <source>
        <dbReference type="EMBL" id="WNO53942.1"/>
    </source>
</evidence>
<evidence type="ECO:0000259" key="10">
    <source>
        <dbReference type="PROSITE" id="PS51462"/>
    </source>
</evidence>
<dbReference type="Proteomes" id="UP001302249">
    <property type="component" value="Chromosome"/>
</dbReference>
<dbReference type="NCBIfam" id="NF001299">
    <property type="entry name" value="PRK00241.1"/>
    <property type="match status" value="1"/>
</dbReference>